<dbReference type="GO" id="GO:0000278">
    <property type="term" value="P:mitotic cell cycle"/>
    <property type="evidence" value="ECO:0007669"/>
    <property type="project" value="TreeGrafter"/>
</dbReference>
<dbReference type="InterPro" id="IPR011009">
    <property type="entry name" value="Kinase-like_dom_sf"/>
</dbReference>
<dbReference type="EMBL" id="MN739034">
    <property type="protein sequence ID" value="QHT36273.1"/>
    <property type="molecule type" value="Genomic_DNA"/>
</dbReference>
<dbReference type="GO" id="GO:0005634">
    <property type="term" value="C:nucleus"/>
    <property type="evidence" value="ECO:0007669"/>
    <property type="project" value="TreeGrafter"/>
</dbReference>
<feature type="compositionally biased region" description="Low complexity" evidence="1">
    <location>
        <begin position="312"/>
        <end position="343"/>
    </location>
</feature>
<evidence type="ECO:0000313" key="2">
    <source>
        <dbReference type="EMBL" id="QHT36273.1"/>
    </source>
</evidence>
<dbReference type="GO" id="GO:0005737">
    <property type="term" value="C:cytoplasm"/>
    <property type="evidence" value="ECO:0007669"/>
    <property type="project" value="TreeGrafter"/>
</dbReference>
<proteinExistence type="predicted"/>
<feature type="compositionally biased region" description="Acidic residues" evidence="1">
    <location>
        <begin position="376"/>
        <end position="394"/>
    </location>
</feature>
<feature type="compositionally biased region" description="Basic and acidic residues" evidence="1">
    <location>
        <begin position="296"/>
        <end position="311"/>
    </location>
</feature>
<reference evidence="2" key="1">
    <citation type="journal article" date="2020" name="Nature">
        <title>Giant virus diversity and host interactions through global metagenomics.</title>
        <authorList>
            <person name="Schulz F."/>
            <person name="Roux S."/>
            <person name="Paez-Espino D."/>
            <person name="Jungbluth S."/>
            <person name="Walsh D.A."/>
            <person name="Denef V.J."/>
            <person name="McMahon K.D."/>
            <person name="Konstantinidis K.T."/>
            <person name="Eloe-Fadrosh E.A."/>
            <person name="Kyrpides N.C."/>
            <person name="Woyke T."/>
        </authorList>
    </citation>
    <scope>NUCLEOTIDE SEQUENCE</scope>
    <source>
        <strain evidence="2">GVMAG-M-3300009182-46</strain>
    </source>
</reference>
<feature type="region of interest" description="Disordered" evidence="1">
    <location>
        <begin position="291"/>
        <end position="357"/>
    </location>
</feature>
<dbReference type="GO" id="GO:0072354">
    <property type="term" value="F:histone H3T3 kinase activity"/>
    <property type="evidence" value="ECO:0007669"/>
    <property type="project" value="TreeGrafter"/>
</dbReference>
<dbReference type="SUPFAM" id="SSF56112">
    <property type="entry name" value="Protein kinase-like (PK-like)"/>
    <property type="match status" value="1"/>
</dbReference>
<dbReference type="Gene3D" id="1.10.510.10">
    <property type="entry name" value="Transferase(Phosphotransferase) domain 1"/>
    <property type="match status" value="1"/>
</dbReference>
<dbReference type="PANTHER" id="PTHR24419:SF18">
    <property type="entry name" value="SERINE_THREONINE-PROTEIN KINASE HASPIN"/>
    <property type="match status" value="1"/>
</dbReference>
<evidence type="ECO:0000256" key="1">
    <source>
        <dbReference type="SAM" id="MobiDB-lite"/>
    </source>
</evidence>
<sequence length="649" mass="74601">MIKLDYQKRKNLELFSSFEKNEAINLSNAQNYIPIYKKFFSLNESNFNAINLNNKWYINDLHANIEDNKNLFDCSLKSIDSLQNPSKKKPVFFKMAPLLDPFKFMVGKYNVNDENLFSLPSISNDHNASVNPKILGENNSAYVDGFFSFLTSKLLHEHGFAHGVDYYGSFLAHKNNFTVDVLDDLEYLVKSEFFNKSKNILFQIEEYDHLIEDDKVHLKPIKIHGNNTCHSNISAKSINNDIFENIFSIEDLNNSERIDTEKKAPDVSALTLANLKEHTLSLEVVDISLPSENMEAEEKDKDSRTSNENTHKSITTIKSSTSSGSTCSSRTSHTNSNDEISSGSEDDEDEEGCGACGAEDYDLNIVDIERENGKEDNDEETDDDEDEGSSSCEEENVYVTIPKFPVQVICMEYCENTMDSLLMENELSQDEWFSALIQIVMMLITYQKAFSFTHNDLHTNNVMYNTTEKKYLYYCYKKKYYKVPTFGRIFKIIDFGRGAYKFNGQLFFSDSFHPNGDASTQYNTEPYFNEKKPRLETNYSFDLCRLACSIFDFLVEDVDEIKDINSCSPIVKLIVDWCTDDNGINVLYKNTGVERYPGFKLYKMIARCVHKHTPQAQLERAVFKKFIVDKSKLGKNDKVMNIDDIPSYT</sequence>
<dbReference type="PANTHER" id="PTHR24419">
    <property type="entry name" value="INTERLEUKIN-1 RECEPTOR-ASSOCIATED KINASE"/>
    <property type="match status" value="1"/>
</dbReference>
<feature type="region of interest" description="Disordered" evidence="1">
    <location>
        <begin position="370"/>
        <end position="394"/>
    </location>
</feature>
<name>A0A6C0F6M3_9ZZZZ</name>
<accession>A0A6C0F6M3</accession>
<dbReference type="GO" id="GO:0035556">
    <property type="term" value="P:intracellular signal transduction"/>
    <property type="evidence" value="ECO:0007669"/>
    <property type="project" value="TreeGrafter"/>
</dbReference>
<organism evidence="2">
    <name type="scientific">viral metagenome</name>
    <dbReference type="NCBI Taxonomy" id="1070528"/>
    <lineage>
        <taxon>unclassified sequences</taxon>
        <taxon>metagenomes</taxon>
        <taxon>organismal metagenomes</taxon>
    </lineage>
</organism>
<dbReference type="AlphaFoldDB" id="A0A6C0F6M3"/>
<evidence type="ECO:0008006" key="3">
    <source>
        <dbReference type="Google" id="ProtNLM"/>
    </source>
</evidence>
<protein>
    <recommendedName>
        <fullName evidence="3">Protein kinase domain-containing protein</fullName>
    </recommendedName>
</protein>